<comment type="similarity">
    <text evidence="2">Belongs to the Orn/Lys/Arg decarboxylase class-I family.</text>
</comment>
<comment type="cofactor">
    <cofactor evidence="1">
        <name>pyridoxal 5'-phosphate</name>
        <dbReference type="ChEBI" id="CHEBI:597326"/>
    </cofactor>
</comment>
<dbReference type="GO" id="GO:0016831">
    <property type="term" value="F:carboxy-lyase activity"/>
    <property type="evidence" value="ECO:0007669"/>
    <property type="project" value="UniProtKB-KW"/>
</dbReference>
<dbReference type="PANTHER" id="PTHR43277">
    <property type="entry name" value="ARGININE DECARBOXYLASE"/>
    <property type="match status" value="1"/>
</dbReference>
<dbReference type="AlphaFoldDB" id="A0AAV1YJK6"/>
<dbReference type="PANTHER" id="PTHR43277:SF4">
    <property type="entry name" value="ARGININE DECARBOXYLASE"/>
    <property type="match status" value="1"/>
</dbReference>
<dbReference type="GO" id="GO:0006457">
    <property type="term" value="P:protein folding"/>
    <property type="evidence" value="ECO:0007669"/>
    <property type="project" value="InterPro"/>
</dbReference>
<evidence type="ECO:0000256" key="1">
    <source>
        <dbReference type="ARBA" id="ARBA00001933"/>
    </source>
</evidence>
<name>A0AAV1YJK6_LUPLU</name>
<evidence type="ECO:0000256" key="3">
    <source>
        <dbReference type="ARBA" id="ARBA00022793"/>
    </source>
</evidence>
<keyword evidence="9" id="KW-1185">Reference proteome</keyword>
<dbReference type="Gene3D" id="3.40.640.10">
    <property type="entry name" value="Type I PLP-dependent aspartate aminotransferase-like (Major domain)"/>
    <property type="match status" value="1"/>
</dbReference>
<dbReference type="InterPro" id="IPR052357">
    <property type="entry name" value="Orn_Lys_Arg_decarboxylase-I"/>
</dbReference>
<gene>
    <name evidence="8" type="ORF">LLUT_LOCUS35204</name>
</gene>
<evidence type="ECO:0008006" key="10">
    <source>
        <dbReference type="Google" id="ProtNLM"/>
    </source>
</evidence>
<keyword evidence="5" id="KW-0456">Lyase</keyword>
<keyword evidence="4" id="KW-0663">Pyridoxal phosphate</keyword>
<dbReference type="Pfam" id="PF01276">
    <property type="entry name" value="OKR_DC_1"/>
    <property type="match status" value="1"/>
</dbReference>
<dbReference type="InterPro" id="IPR015421">
    <property type="entry name" value="PyrdxlP-dep_Trfase_major"/>
</dbReference>
<comment type="caution">
    <text evidence="8">The sequence shown here is derived from an EMBL/GenBank/DDBJ whole genome shotgun (WGS) entry which is preliminary data.</text>
</comment>
<dbReference type="InterPro" id="IPR036611">
    <property type="entry name" value="Trigger_fac_ribosome-bd_sf"/>
</dbReference>
<dbReference type="Proteomes" id="UP001497480">
    <property type="component" value="Unassembled WGS sequence"/>
</dbReference>
<dbReference type="GO" id="GO:0015031">
    <property type="term" value="P:protein transport"/>
    <property type="evidence" value="ECO:0007669"/>
    <property type="project" value="InterPro"/>
</dbReference>
<reference evidence="8 9" key="1">
    <citation type="submission" date="2024-03" db="EMBL/GenBank/DDBJ databases">
        <authorList>
            <person name="Martinez-Hernandez J."/>
        </authorList>
    </citation>
    <scope>NUCLEOTIDE SEQUENCE [LARGE SCALE GENOMIC DNA]</scope>
</reference>
<evidence type="ECO:0000313" key="9">
    <source>
        <dbReference type="Proteomes" id="UP001497480"/>
    </source>
</evidence>
<evidence type="ECO:0000259" key="6">
    <source>
        <dbReference type="Pfam" id="PF01276"/>
    </source>
</evidence>
<dbReference type="Pfam" id="PF03711">
    <property type="entry name" value="OKR_DC_1_C"/>
    <property type="match status" value="1"/>
</dbReference>
<organism evidence="8 9">
    <name type="scientific">Lupinus luteus</name>
    <name type="common">European yellow lupine</name>
    <dbReference type="NCBI Taxonomy" id="3873"/>
    <lineage>
        <taxon>Eukaryota</taxon>
        <taxon>Viridiplantae</taxon>
        <taxon>Streptophyta</taxon>
        <taxon>Embryophyta</taxon>
        <taxon>Tracheophyta</taxon>
        <taxon>Spermatophyta</taxon>
        <taxon>Magnoliopsida</taxon>
        <taxon>eudicotyledons</taxon>
        <taxon>Gunneridae</taxon>
        <taxon>Pentapetalae</taxon>
        <taxon>rosids</taxon>
        <taxon>fabids</taxon>
        <taxon>Fabales</taxon>
        <taxon>Fabaceae</taxon>
        <taxon>Papilionoideae</taxon>
        <taxon>50 kb inversion clade</taxon>
        <taxon>genistoids sensu lato</taxon>
        <taxon>core genistoids</taxon>
        <taxon>Genisteae</taxon>
        <taxon>Lupinus</taxon>
    </lineage>
</organism>
<dbReference type="Gene3D" id="3.90.105.10">
    <property type="entry name" value="Molybdopterin biosynthesis moea protein, domain 2"/>
    <property type="match status" value="1"/>
</dbReference>
<dbReference type="Gene3D" id="3.30.70.1050">
    <property type="entry name" value="Trigger factor ribosome-binding domain"/>
    <property type="match status" value="1"/>
</dbReference>
<feature type="domain" description="Orn/Lys/Arg decarboxylase C-terminal" evidence="7">
    <location>
        <begin position="470"/>
        <end position="531"/>
    </location>
</feature>
<evidence type="ECO:0000313" key="8">
    <source>
        <dbReference type="EMBL" id="CAL0334144.1"/>
    </source>
</evidence>
<dbReference type="InterPro" id="IPR008286">
    <property type="entry name" value="Prn/Lys/Arg_de-COase_C"/>
</dbReference>
<dbReference type="InterPro" id="IPR000310">
    <property type="entry name" value="Orn/Lys/Arg_deCO2ase_major_dom"/>
</dbReference>
<feature type="domain" description="Orn/Lys/Arg decarboxylases family 1 pyridoxal-P attachment site" evidence="6">
    <location>
        <begin position="71"/>
        <end position="375"/>
    </location>
</feature>
<dbReference type="InterPro" id="IPR015424">
    <property type="entry name" value="PyrdxlP-dep_Trfase"/>
</dbReference>
<evidence type="ECO:0000256" key="4">
    <source>
        <dbReference type="ARBA" id="ARBA00022898"/>
    </source>
</evidence>
<sequence>MMLLSLSPVFHFSSLSSSNHSHSLRINPLRSSQERSIALPAFEQDNSDESVSSALSITDDHILSTNTPALPPLVRALKASAEENAATFHFPGHNRGRAAPPSFTHLIGIRPYIHDLPELPELDNLFCPQGPILEAQTEAAKLFGASQTWFLVGGTTCGIQAAIMATCSPGEFLILPRNCHISAISAMVLSGAVPKYIVPDYKNDWDIAGGVSPSQVLKAMQELEREGKKAAAVFITSPTYHGICSNSREISELCHSRKIPFIVDEAHGGHLGFHSEFPNSALQQGADLTVQSTHKVLCSLTQSSMLHMSGNIVDKEKISRCLQTLQTTSPSYLLLASLDAARAQLSESPDIVFNQAIKLAYEARCMLKRIPGISVLESSSFPTFPAVDPLRLTVGFWQLGLSGYEADEILYRDYGIVCELVGNKSITYALNLGTCRDHVQRLLLGIKDVATTHAYIQQPEERLHTKHTPFDDIMMSLIPRDAFFASKRKVTAMESIGEVSGELICPYPPGIPVLIPGEVITKEAIDYLLHVRGEGADLRVDLTGDQTRKIFDKMLVKLGRTAPPVPGFRMRKGGGLDLGFGLSALPRKSMQIPKDFLVQMLGEERVTTFVIQEILNSTMADYAEKASGLYFIPFHM</sequence>
<dbReference type="CDD" id="cd00615">
    <property type="entry name" value="Orn_deC_like"/>
    <property type="match status" value="1"/>
</dbReference>
<protein>
    <recommendedName>
        <fullName evidence="10">Arginine decarboxylase</fullName>
    </recommendedName>
</protein>
<accession>A0AAV1YJK6</accession>
<keyword evidence="3" id="KW-0210">Decarboxylase</keyword>
<dbReference type="SUPFAM" id="SSF53383">
    <property type="entry name" value="PLP-dependent transferases"/>
    <property type="match status" value="1"/>
</dbReference>
<proteinExistence type="inferred from homology"/>
<evidence type="ECO:0000256" key="5">
    <source>
        <dbReference type="ARBA" id="ARBA00023239"/>
    </source>
</evidence>
<evidence type="ECO:0000256" key="2">
    <source>
        <dbReference type="ARBA" id="ARBA00010671"/>
    </source>
</evidence>
<dbReference type="EMBL" id="CAXHTB010000025">
    <property type="protein sequence ID" value="CAL0334144.1"/>
    <property type="molecule type" value="Genomic_DNA"/>
</dbReference>
<evidence type="ECO:0000259" key="7">
    <source>
        <dbReference type="Pfam" id="PF03711"/>
    </source>
</evidence>